<name>A0A3S4HI78_CHRVL</name>
<reference evidence="1 2" key="1">
    <citation type="submission" date="2018-12" db="EMBL/GenBank/DDBJ databases">
        <authorList>
            <consortium name="Pathogen Informatics"/>
        </authorList>
    </citation>
    <scope>NUCLEOTIDE SEQUENCE [LARGE SCALE GENOMIC DNA]</scope>
    <source>
        <strain evidence="1 2">NCTC9695</strain>
    </source>
</reference>
<sequence length="61" mass="6750">MRRGYRLSRRDGALALAPSGGRDPVRARQPRADNDLIDRLLADSGHLRARVKPGLLDLLFG</sequence>
<accession>A0A3S4HI78</accession>
<evidence type="ECO:0000313" key="1">
    <source>
        <dbReference type="EMBL" id="VEB40089.1"/>
    </source>
</evidence>
<dbReference type="EMBL" id="LR134182">
    <property type="protein sequence ID" value="VEB40089.1"/>
    <property type="molecule type" value="Genomic_DNA"/>
</dbReference>
<organism evidence="1 2">
    <name type="scientific">Chromobacterium violaceum</name>
    <dbReference type="NCBI Taxonomy" id="536"/>
    <lineage>
        <taxon>Bacteria</taxon>
        <taxon>Pseudomonadati</taxon>
        <taxon>Pseudomonadota</taxon>
        <taxon>Betaproteobacteria</taxon>
        <taxon>Neisseriales</taxon>
        <taxon>Chromobacteriaceae</taxon>
        <taxon>Chromobacterium</taxon>
    </lineage>
</organism>
<protein>
    <submittedName>
        <fullName evidence="1">Uncharacterized protein</fullName>
    </submittedName>
</protein>
<dbReference type="AlphaFoldDB" id="A0A3S4HI78"/>
<dbReference type="Proteomes" id="UP000275777">
    <property type="component" value="Chromosome"/>
</dbReference>
<evidence type="ECO:0000313" key="2">
    <source>
        <dbReference type="Proteomes" id="UP000275777"/>
    </source>
</evidence>
<gene>
    <name evidence="1" type="ORF">NCTC9695_00475</name>
</gene>
<proteinExistence type="predicted"/>